<dbReference type="EMBL" id="BGZL01000019">
    <property type="protein sequence ID" value="GBQ03525.1"/>
    <property type="molecule type" value="Genomic_DNA"/>
</dbReference>
<accession>A0A388T820</accession>
<dbReference type="InterPro" id="IPR027843">
    <property type="entry name" value="DUF4440"/>
</dbReference>
<sequence length="143" mass="14599">MTAAPPAAPATAVSDADKAAVAALPGRIVEAWAAHDAAAFARVFTADGTMILPGVYRSGRSDIEAFMSAAFQGPFKGTRVTGAPLALKFLGEDVALVITEGGVLAPGESAVADERAIRATWVAAKQDGAWLLAAYQNSPRDSA</sequence>
<dbReference type="NCBIfam" id="TIGR02246">
    <property type="entry name" value="SgcJ/EcaC family oxidoreductase"/>
    <property type="match status" value="1"/>
</dbReference>
<reference evidence="2 3" key="1">
    <citation type="submission" date="2018-07" db="EMBL/GenBank/DDBJ databases">
        <title>Whole Genome Shotgun Sequence of Streptomyces spongiicola strain 531S.</title>
        <authorList>
            <person name="Dohra H."/>
            <person name="Kodani S."/>
        </authorList>
    </citation>
    <scope>NUCLEOTIDE SEQUENCE [LARGE SCALE GENOMIC DNA]</scope>
    <source>
        <strain evidence="2 3">531S</strain>
    </source>
</reference>
<dbReference type="Proteomes" id="UP000265354">
    <property type="component" value="Unassembled WGS sequence"/>
</dbReference>
<name>A0A388T820_9ACTN</name>
<organism evidence="2 3">
    <name type="scientific">Streptomyces spongiicola</name>
    <dbReference type="NCBI Taxonomy" id="1690221"/>
    <lineage>
        <taxon>Bacteria</taxon>
        <taxon>Bacillati</taxon>
        <taxon>Actinomycetota</taxon>
        <taxon>Actinomycetes</taxon>
        <taxon>Kitasatosporales</taxon>
        <taxon>Streptomycetaceae</taxon>
        <taxon>Streptomyces</taxon>
    </lineage>
</organism>
<dbReference type="SUPFAM" id="SSF54427">
    <property type="entry name" value="NTF2-like"/>
    <property type="match status" value="1"/>
</dbReference>
<feature type="domain" description="DUF4440" evidence="1">
    <location>
        <begin position="27"/>
        <end position="132"/>
    </location>
</feature>
<dbReference type="RefSeq" id="WP_116428713.1">
    <property type="nucleotide sequence ID" value="NZ_BGZL01000019.1"/>
</dbReference>
<proteinExistence type="predicted"/>
<gene>
    <name evidence="2" type="ORF">SSP531S_50000</name>
</gene>
<evidence type="ECO:0000313" key="2">
    <source>
        <dbReference type="EMBL" id="GBQ03525.1"/>
    </source>
</evidence>
<evidence type="ECO:0000313" key="3">
    <source>
        <dbReference type="Proteomes" id="UP000265354"/>
    </source>
</evidence>
<dbReference type="AlphaFoldDB" id="A0A388T820"/>
<dbReference type="Gene3D" id="3.10.450.50">
    <property type="match status" value="1"/>
</dbReference>
<dbReference type="Pfam" id="PF14534">
    <property type="entry name" value="DUF4440"/>
    <property type="match status" value="1"/>
</dbReference>
<dbReference type="InterPro" id="IPR032710">
    <property type="entry name" value="NTF2-like_dom_sf"/>
</dbReference>
<protein>
    <submittedName>
        <fullName evidence="2">SgcJ/EcaC family oxidoreductase</fullName>
    </submittedName>
</protein>
<dbReference type="InterPro" id="IPR011944">
    <property type="entry name" value="Steroid_delta5-4_isomerase"/>
</dbReference>
<comment type="caution">
    <text evidence="2">The sequence shown here is derived from an EMBL/GenBank/DDBJ whole genome shotgun (WGS) entry which is preliminary data.</text>
</comment>
<evidence type="ECO:0000259" key="1">
    <source>
        <dbReference type="Pfam" id="PF14534"/>
    </source>
</evidence>